<feature type="domain" description="Glutamine amidotransferase type-2" evidence="2">
    <location>
        <begin position="2"/>
        <end position="246"/>
    </location>
</feature>
<dbReference type="AlphaFoldDB" id="A0A094Q6S8"/>
<protein>
    <recommendedName>
        <fullName evidence="2">Glutamine amidotransferase type-2 domain-containing protein</fullName>
    </recommendedName>
</protein>
<proteinExistence type="predicted"/>
<dbReference type="PROSITE" id="PS51278">
    <property type="entry name" value="GATASE_TYPE_2"/>
    <property type="match status" value="1"/>
</dbReference>
<dbReference type="InterPro" id="IPR017932">
    <property type="entry name" value="GATase_2_dom"/>
</dbReference>
<dbReference type="Pfam" id="PF13230">
    <property type="entry name" value="GATase_4"/>
    <property type="match status" value="1"/>
</dbReference>
<keyword evidence="1" id="KW-0315">Glutamine amidotransferase</keyword>
<accession>A0A094Q6S8</accession>
<dbReference type="Gene3D" id="3.60.20.10">
    <property type="entry name" value="Glutamine Phosphoribosylpyrophosphate, subunit 1, domain 1"/>
    <property type="match status" value="1"/>
</dbReference>
<reference evidence="3" key="1">
    <citation type="submission" date="2014-05" db="EMBL/GenBank/DDBJ databases">
        <title>Key roles for freshwater Actinobacteria revealed by deep metagenomic sequencing.</title>
        <authorList>
            <person name="Ghai R."/>
            <person name="Mizuno C.M."/>
            <person name="Picazo A."/>
            <person name="Camacho A."/>
            <person name="Rodriguez-Valera F."/>
        </authorList>
    </citation>
    <scope>NUCLEOTIDE SEQUENCE</scope>
</reference>
<evidence type="ECO:0000256" key="1">
    <source>
        <dbReference type="ARBA" id="ARBA00022962"/>
    </source>
</evidence>
<dbReference type="PANTHER" id="PTHR42824:SF1">
    <property type="entry name" value="GLUTAMINE AMIDOTRANSFERASE YAFJ-RELATED"/>
    <property type="match status" value="1"/>
</dbReference>
<dbReference type="InterPro" id="IPR026869">
    <property type="entry name" value="EgtC-like"/>
</dbReference>
<dbReference type="InterPro" id="IPR029055">
    <property type="entry name" value="Ntn_hydrolases_N"/>
</dbReference>
<dbReference type="PANTHER" id="PTHR42824">
    <property type="entry name" value="GLUTAMINE AMIDOTRANSFERASE"/>
    <property type="match status" value="1"/>
</dbReference>
<dbReference type="SUPFAM" id="SSF56235">
    <property type="entry name" value="N-terminal nucleophile aminohydrolases (Ntn hydrolases)"/>
    <property type="match status" value="1"/>
</dbReference>
<comment type="caution">
    <text evidence="3">The sequence shown here is derived from an EMBL/GenBank/DDBJ whole genome shotgun (WGS) entry which is preliminary data.</text>
</comment>
<dbReference type="EMBL" id="JNSK01000035">
    <property type="protein sequence ID" value="KGA17819.1"/>
    <property type="molecule type" value="Genomic_DNA"/>
</dbReference>
<name>A0A094Q6S8_9ZZZZ</name>
<organism evidence="3">
    <name type="scientific">freshwater metagenome</name>
    <dbReference type="NCBI Taxonomy" id="449393"/>
    <lineage>
        <taxon>unclassified sequences</taxon>
        <taxon>metagenomes</taxon>
        <taxon>ecological metagenomes</taxon>
    </lineage>
</organism>
<gene>
    <name evidence="3" type="ORF">GM50_10460</name>
</gene>
<sequence length="246" mass="27400">MCRLLGYVSQEKQTFNSAVGSDFDAFVTLSSVHCDGWGVATIDHDTNVAQMIRQPEAAHTSKGFSAAIEESISDGALLHLRWATAGLPVSENNTHPFVYQDVSFIHNGATYPPAALEPFIAPDLRALIQGDTDSERYFYFVLTKIKELGFVEGCKSAANYIRSHIDYSSINAMIMNENQWVVICEHHPYRAPEWAPDDYYELKYKADSAGVLVASTGWNQPGWTVLPNHHMLVIDRNTFAVEVIAL</sequence>
<evidence type="ECO:0000313" key="3">
    <source>
        <dbReference type="EMBL" id="KGA17819.1"/>
    </source>
</evidence>
<evidence type="ECO:0000259" key="2">
    <source>
        <dbReference type="PROSITE" id="PS51278"/>
    </source>
</evidence>